<evidence type="ECO:0000256" key="8">
    <source>
        <dbReference type="ARBA" id="ARBA00022801"/>
    </source>
</evidence>
<evidence type="ECO:0000256" key="12">
    <source>
        <dbReference type="ARBA" id="ARBA00023014"/>
    </source>
</evidence>
<name>A0A2W1BYG9_HELAM</name>
<dbReference type="InterPro" id="IPR014013">
    <property type="entry name" value="Helic_SF1/SF2_ATP-bd_DinG/Rad3"/>
</dbReference>
<evidence type="ECO:0000313" key="21">
    <source>
        <dbReference type="EMBL" id="PZC78644.1"/>
    </source>
</evidence>
<evidence type="ECO:0000256" key="7">
    <source>
        <dbReference type="ARBA" id="ARBA00022763"/>
    </source>
</evidence>
<dbReference type="InterPro" id="IPR010614">
    <property type="entry name" value="RAD3-like_helicase_DEAD"/>
</dbReference>
<keyword evidence="4" id="KW-0004">4Fe-4S</keyword>
<dbReference type="OrthoDB" id="19182at2759"/>
<dbReference type="Pfam" id="PF13307">
    <property type="entry name" value="Helicase_C_2"/>
    <property type="match status" value="1"/>
</dbReference>
<dbReference type="GO" id="GO:0051539">
    <property type="term" value="F:4 iron, 4 sulfur cluster binding"/>
    <property type="evidence" value="ECO:0007669"/>
    <property type="project" value="UniProtKB-KW"/>
</dbReference>
<evidence type="ECO:0000256" key="13">
    <source>
        <dbReference type="ARBA" id="ARBA00023204"/>
    </source>
</evidence>
<dbReference type="GO" id="GO:0006289">
    <property type="term" value="P:nucleotide-excision repair"/>
    <property type="evidence" value="ECO:0007669"/>
    <property type="project" value="TreeGrafter"/>
</dbReference>
<dbReference type="SMART" id="SM00488">
    <property type="entry name" value="DEXDc2"/>
    <property type="match status" value="1"/>
</dbReference>
<dbReference type="CDD" id="cd18788">
    <property type="entry name" value="SF2_C_XPD"/>
    <property type="match status" value="1"/>
</dbReference>
<dbReference type="EMBL" id="KZ149898">
    <property type="protein sequence ID" value="PZC78644.1"/>
    <property type="molecule type" value="Genomic_DNA"/>
</dbReference>
<dbReference type="InterPro" id="IPR006554">
    <property type="entry name" value="Helicase-like_DEXD_c2"/>
</dbReference>
<dbReference type="Gene3D" id="3.40.50.300">
    <property type="entry name" value="P-loop containing nucleotide triphosphate hydrolases"/>
    <property type="match status" value="3"/>
</dbReference>
<gene>
    <name evidence="21" type="primary">HaOG201943</name>
    <name evidence="21" type="ORF">B5X24_HaOG201943</name>
</gene>
<evidence type="ECO:0000256" key="1">
    <source>
        <dbReference type="ARBA" id="ARBA00001966"/>
    </source>
</evidence>
<evidence type="ECO:0000256" key="15">
    <source>
        <dbReference type="ARBA" id="ARBA00023242"/>
    </source>
</evidence>
<comment type="cofactor">
    <cofactor evidence="1">
        <name>[4Fe-4S] cluster</name>
        <dbReference type="ChEBI" id="CHEBI:49883"/>
    </cofactor>
</comment>
<evidence type="ECO:0000256" key="3">
    <source>
        <dbReference type="ARBA" id="ARBA00008792"/>
    </source>
</evidence>
<dbReference type="InterPro" id="IPR006555">
    <property type="entry name" value="ATP-dep_Helicase_C"/>
</dbReference>
<evidence type="ECO:0000256" key="10">
    <source>
        <dbReference type="ARBA" id="ARBA00022840"/>
    </source>
</evidence>
<dbReference type="GO" id="GO:0005524">
    <property type="term" value="F:ATP binding"/>
    <property type="evidence" value="ECO:0007669"/>
    <property type="project" value="UniProtKB-KW"/>
</dbReference>
<keyword evidence="8" id="KW-0378">Hydrolase</keyword>
<dbReference type="Pfam" id="PF06733">
    <property type="entry name" value="DEAD_2"/>
    <property type="match status" value="1"/>
</dbReference>
<dbReference type="SUPFAM" id="SSF52540">
    <property type="entry name" value="P-loop containing nucleoside triphosphate hydrolases"/>
    <property type="match status" value="2"/>
</dbReference>
<keyword evidence="10" id="KW-0067">ATP-binding</keyword>
<keyword evidence="5" id="KW-0479">Metal-binding</keyword>
<proteinExistence type="inferred from homology"/>
<organism evidence="21 22">
    <name type="scientific">Helicoverpa armigera</name>
    <name type="common">Cotton bollworm</name>
    <name type="synonym">Heliothis armigera</name>
    <dbReference type="NCBI Taxonomy" id="29058"/>
    <lineage>
        <taxon>Eukaryota</taxon>
        <taxon>Metazoa</taxon>
        <taxon>Ecdysozoa</taxon>
        <taxon>Arthropoda</taxon>
        <taxon>Hexapoda</taxon>
        <taxon>Insecta</taxon>
        <taxon>Pterygota</taxon>
        <taxon>Neoptera</taxon>
        <taxon>Endopterygota</taxon>
        <taxon>Lepidoptera</taxon>
        <taxon>Glossata</taxon>
        <taxon>Ditrysia</taxon>
        <taxon>Noctuoidea</taxon>
        <taxon>Noctuidae</taxon>
        <taxon>Heliothinae</taxon>
        <taxon>Helicoverpa</taxon>
    </lineage>
</organism>
<dbReference type="InterPro" id="IPR045028">
    <property type="entry name" value="DinG/Rad3-like"/>
</dbReference>
<keyword evidence="14" id="KW-0413">Isomerase</keyword>
<feature type="compositionally biased region" description="Basic and acidic residues" evidence="19">
    <location>
        <begin position="250"/>
        <end position="259"/>
    </location>
</feature>
<evidence type="ECO:0000256" key="16">
    <source>
        <dbReference type="ARBA" id="ARBA00044969"/>
    </source>
</evidence>
<evidence type="ECO:0000259" key="20">
    <source>
        <dbReference type="PROSITE" id="PS51193"/>
    </source>
</evidence>
<dbReference type="FunFam" id="3.40.50.300:FF:000731">
    <property type="entry name" value="Fanconi anemia group J protein homolog"/>
    <property type="match status" value="1"/>
</dbReference>
<evidence type="ECO:0000256" key="11">
    <source>
        <dbReference type="ARBA" id="ARBA00023004"/>
    </source>
</evidence>
<keyword evidence="7" id="KW-0227">DNA damage</keyword>
<dbReference type="PANTHER" id="PTHR11472:SF47">
    <property type="entry name" value="FANCONI ANEMIA GROUP J PROTEIN"/>
    <property type="match status" value="1"/>
</dbReference>
<keyword evidence="13" id="KW-0234">DNA repair</keyword>
<keyword evidence="12" id="KW-0411">Iron-sulfur</keyword>
<keyword evidence="6" id="KW-0547">Nucleotide-binding</keyword>
<evidence type="ECO:0000256" key="6">
    <source>
        <dbReference type="ARBA" id="ARBA00022741"/>
    </source>
</evidence>
<dbReference type="GO" id="GO:0043139">
    <property type="term" value="F:5'-3' DNA helicase activity"/>
    <property type="evidence" value="ECO:0007669"/>
    <property type="project" value="UniProtKB-EC"/>
</dbReference>
<feature type="region of interest" description="Disordered" evidence="19">
    <location>
        <begin position="242"/>
        <end position="268"/>
    </location>
</feature>
<dbReference type="Proteomes" id="UP000249218">
    <property type="component" value="Unassembled WGS sequence"/>
</dbReference>
<dbReference type="PANTHER" id="PTHR11472">
    <property type="entry name" value="DNA REPAIR DEAD HELICASE RAD3/XP-D SUBFAMILY MEMBER"/>
    <property type="match status" value="1"/>
</dbReference>
<keyword evidence="15" id="KW-0539">Nucleus</keyword>
<feature type="domain" description="Helicase ATP-binding" evidence="20">
    <location>
        <begin position="126"/>
        <end position="539"/>
    </location>
</feature>
<dbReference type="InterPro" id="IPR002464">
    <property type="entry name" value="DNA/RNA_helicase_DEAH_CS"/>
</dbReference>
<protein>
    <recommendedName>
        <fullName evidence="16">DNA 5'-3' helicase</fullName>
        <ecNumber evidence="16">5.6.2.3</ecNumber>
    </recommendedName>
    <alternativeName>
        <fullName evidence="18">DNA 5'-3' helicase FANCJ</fullName>
    </alternativeName>
</protein>
<dbReference type="InterPro" id="IPR013020">
    <property type="entry name" value="Rad3/Chl1-like"/>
</dbReference>
<evidence type="ECO:0000256" key="4">
    <source>
        <dbReference type="ARBA" id="ARBA00022485"/>
    </source>
</evidence>
<evidence type="ECO:0000256" key="5">
    <source>
        <dbReference type="ARBA" id="ARBA00022723"/>
    </source>
</evidence>
<dbReference type="InterPro" id="IPR027417">
    <property type="entry name" value="P-loop_NTPase"/>
</dbReference>
<dbReference type="SMART" id="SM00491">
    <property type="entry name" value="HELICc2"/>
    <property type="match status" value="1"/>
</dbReference>
<evidence type="ECO:0000256" key="14">
    <source>
        <dbReference type="ARBA" id="ARBA00023235"/>
    </source>
</evidence>
<evidence type="ECO:0000313" key="22">
    <source>
        <dbReference type="Proteomes" id="UP000249218"/>
    </source>
</evidence>
<evidence type="ECO:0000256" key="9">
    <source>
        <dbReference type="ARBA" id="ARBA00022806"/>
    </source>
</evidence>
<comment type="similarity">
    <text evidence="3">Belongs to the DEAD box helicase family. DEAH subfamily.</text>
</comment>
<keyword evidence="22" id="KW-1185">Reference proteome</keyword>
<comment type="catalytic activity">
    <reaction evidence="17">
        <text>ATP + H2O = ADP + phosphate + H(+)</text>
        <dbReference type="Rhea" id="RHEA:13065"/>
        <dbReference type="ChEBI" id="CHEBI:15377"/>
        <dbReference type="ChEBI" id="CHEBI:15378"/>
        <dbReference type="ChEBI" id="CHEBI:30616"/>
        <dbReference type="ChEBI" id="CHEBI:43474"/>
        <dbReference type="ChEBI" id="CHEBI:456216"/>
        <dbReference type="EC" id="5.6.2.3"/>
    </reaction>
</comment>
<keyword evidence="9" id="KW-0347">Helicase</keyword>
<dbReference type="PROSITE" id="PS00690">
    <property type="entry name" value="DEAH_ATP_HELICASE"/>
    <property type="match status" value="1"/>
</dbReference>
<dbReference type="PROSITE" id="PS51193">
    <property type="entry name" value="HELICASE_ATP_BIND_2"/>
    <property type="match status" value="1"/>
</dbReference>
<evidence type="ECO:0000256" key="2">
    <source>
        <dbReference type="ARBA" id="ARBA00004123"/>
    </source>
</evidence>
<dbReference type="GO" id="GO:0005634">
    <property type="term" value="C:nucleus"/>
    <property type="evidence" value="ECO:0007669"/>
    <property type="project" value="UniProtKB-SubCell"/>
</dbReference>
<sequence>MDTQIEISDDDDSFIGPGCSKTAGNFFKDDVVAISSDEEFNNISNDIPALSDDEELPEVNLQRKAAIKSLFGSKNNKNESKKVESKKVPIRALFPQKQNVNVNVPKPAKIRQPIEAPKQVFKRMIEGVNVTLPVNPYGSQVALMSKIITAIKKSENCILESPTGSGKTLALLCGALAWQQHEQTRIGQVQVQQYFTQYPELKQEGVAEYIGSPVHQKTDVTPEKLFSKNSFGEKSIYYKPEQDGASSITKRQEKTPYKDESDEESSCNQVTIHKRPRLASTECIDDCKKSIPHTPEKTTDVVIPNTPESVRNLYNLVENLRIRTSMFVDCSLPTIYYGARTHTQLKQVIKEFKRTSYCGQVKMTLLSSRDKSCIKDFDRNLWTSRNDMCRACIKPLRKSERSENKENSNCKFYDNRVAMNHGCMPAAFDLEDLVEIGREREACPYYGARAMAKTSHIVFCPYNYLIDPSIRNSMSIELTGAVVIIDEAHNIEGICRDVASVNITRTQIQNAIKELEYVAEYRFHNPEVESYVESLLKTLKNWDDWFANQIPLINQQPVNNNEAVYKWQTEHFVGTLNNHNIGYKQYNEFKHNSENFCRRLREDPRTLMGATQATGTLLESMDMVLGFLFRGECKYMDDFKPALIRHITGKTNSLSSNTSWRASQFNEDKKDWISKDSLSLSLLCMNPGIVMEGLHKCRSLALSSGTLTPLLSLHSELATVFRHQVSPSHVIPQDRVWIGSLIGASGNQQKFTSAASDNPAARAFLGAALLRVCELAPHGVLCFLPSYSLLDKLVRDWRETGVWEKMNRIKNVFCEKRNDKDHEDIMNDFYQTVGTEKGALLFAVYRGKVSEGMDFKDYQARAVVCVGVPYPNTYDTAVSAKMEYNNKHLKERSLLTGSEWLRVQAYRALNQAVGRCVRHRGDWGAVLLVDARYQQEYFTEHLSKWVKGFLGNNHHTYESLESSPNGLAAFMERMKIMQQEETM</sequence>
<evidence type="ECO:0000256" key="19">
    <source>
        <dbReference type="SAM" id="MobiDB-lite"/>
    </source>
</evidence>
<evidence type="ECO:0000256" key="18">
    <source>
        <dbReference type="ARBA" id="ARBA00082714"/>
    </source>
</evidence>
<dbReference type="GO" id="GO:0046872">
    <property type="term" value="F:metal ion binding"/>
    <property type="evidence" value="ECO:0007669"/>
    <property type="project" value="UniProtKB-KW"/>
</dbReference>
<accession>A0A2W1BYG9</accession>
<dbReference type="GO" id="GO:0003677">
    <property type="term" value="F:DNA binding"/>
    <property type="evidence" value="ECO:0007669"/>
    <property type="project" value="InterPro"/>
</dbReference>
<reference evidence="21 22" key="1">
    <citation type="journal article" date="2017" name="BMC Biol.">
        <title>Genomic innovations, transcriptional plasticity and gene loss underlying the evolution and divergence of two highly polyphagous and invasive Helicoverpa pest species.</title>
        <authorList>
            <person name="Pearce S.L."/>
            <person name="Clarke D.F."/>
            <person name="East P.D."/>
            <person name="Elfekih S."/>
            <person name="Gordon K.H."/>
            <person name="Jermiin L.S."/>
            <person name="McGaughran A."/>
            <person name="Oakeshott J.G."/>
            <person name="Papanikolaou A."/>
            <person name="Perera O.P."/>
            <person name="Rane R.V."/>
            <person name="Richards S."/>
            <person name="Tay W.T."/>
            <person name="Walsh T.K."/>
            <person name="Anderson A."/>
            <person name="Anderson C.J."/>
            <person name="Asgari S."/>
            <person name="Board P.G."/>
            <person name="Bretschneider A."/>
            <person name="Campbell P.M."/>
            <person name="Chertemps T."/>
            <person name="Christeller J.T."/>
            <person name="Coppin C.W."/>
            <person name="Downes S.J."/>
            <person name="Duan G."/>
            <person name="Farnsworth C.A."/>
            <person name="Good R.T."/>
            <person name="Han L.B."/>
            <person name="Han Y.C."/>
            <person name="Hatje K."/>
            <person name="Horne I."/>
            <person name="Huang Y.P."/>
            <person name="Hughes D.S."/>
            <person name="Jacquin-Joly E."/>
            <person name="James W."/>
            <person name="Jhangiani S."/>
            <person name="Kollmar M."/>
            <person name="Kuwar S.S."/>
            <person name="Li S."/>
            <person name="Liu N.Y."/>
            <person name="Maibeche M.T."/>
            <person name="Miller J.R."/>
            <person name="Montagne N."/>
            <person name="Perry T."/>
            <person name="Qu J."/>
            <person name="Song S.V."/>
            <person name="Sutton G.G."/>
            <person name="Vogel H."/>
            <person name="Walenz B.P."/>
            <person name="Xu W."/>
            <person name="Zhang H.J."/>
            <person name="Zou Z."/>
            <person name="Batterham P."/>
            <person name="Edwards O.R."/>
            <person name="Feyereisen R."/>
            <person name="Gibbs R.A."/>
            <person name="Heckel D.G."/>
            <person name="McGrath A."/>
            <person name="Robin C."/>
            <person name="Scherer S.E."/>
            <person name="Worley K.C."/>
            <person name="Wu Y.D."/>
        </authorList>
    </citation>
    <scope>NUCLEOTIDE SEQUENCE [LARGE SCALE GENOMIC DNA]</scope>
    <source>
        <strain evidence="21">Harm_GR_Male_#8</strain>
        <tissue evidence="21">Whole organism</tissue>
    </source>
</reference>
<dbReference type="AlphaFoldDB" id="A0A2W1BYG9"/>
<dbReference type="EC" id="5.6.2.3" evidence="16"/>
<dbReference type="GO" id="GO:1990918">
    <property type="term" value="P:double-strand break repair involved in meiotic recombination"/>
    <property type="evidence" value="ECO:0007669"/>
    <property type="project" value="TreeGrafter"/>
</dbReference>
<keyword evidence="11" id="KW-0408">Iron</keyword>
<comment type="subcellular location">
    <subcellularLocation>
        <location evidence="2">Nucleus</location>
    </subcellularLocation>
</comment>
<evidence type="ECO:0000256" key="17">
    <source>
        <dbReference type="ARBA" id="ARBA00048954"/>
    </source>
</evidence>
<dbReference type="NCBIfam" id="TIGR00604">
    <property type="entry name" value="rad3"/>
    <property type="match status" value="1"/>
</dbReference>
<dbReference type="GO" id="GO:0016818">
    <property type="term" value="F:hydrolase activity, acting on acid anhydrides, in phosphorus-containing anhydrides"/>
    <property type="evidence" value="ECO:0007669"/>
    <property type="project" value="InterPro"/>
</dbReference>